<gene>
    <name evidence="1" type="ORF">GCM10009776_20320</name>
</gene>
<evidence type="ECO:0000313" key="1">
    <source>
        <dbReference type="EMBL" id="GAA1957906.1"/>
    </source>
</evidence>
<dbReference type="Proteomes" id="UP001499933">
    <property type="component" value="Unassembled WGS sequence"/>
</dbReference>
<dbReference type="RefSeq" id="WP_344094063.1">
    <property type="nucleotide sequence ID" value="NZ_BAAAOG010000002.1"/>
</dbReference>
<evidence type="ECO:0000313" key="2">
    <source>
        <dbReference type="Proteomes" id="UP001499933"/>
    </source>
</evidence>
<dbReference type="SUPFAM" id="SSF54427">
    <property type="entry name" value="NTF2-like"/>
    <property type="match status" value="2"/>
</dbReference>
<dbReference type="InterPro" id="IPR032710">
    <property type="entry name" value="NTF2-like_dom_sf"/>
</dbReference>
<protein>
    <recommendedName>
        <fullName evidence="3">SnoaL-like domain-containing protein</fullName>
    </recommendedName>
</protein>
<sequence length="284" mass="30863">MTFTPRSELAARQADVAGALINGLVTGDVPGVKGLFAGPADIDDPAAGRQIDGGLDRLVREWAPAHLTQVKSVELTHTTTGSDGRFAGTEFHLTLDKNGADQDLDVVVISEFHPDGGLIRNRLYYRLARVTGVQHQRTRILPEEPIHLEPFNATLDEYQRALRKGDPDEQADTFSPDGAFIGHGESQDLRDGVGMGTYLGRENVRTVLQQMFSIGDEEAGHDGADHAGAIIEKLNVIADDTTTVLEFNIVHENHPVNRTSAGVAAYELGTDGMIKEARVYDEAW</sequence>
<reference evidence="1 2" key="1">
    <citation type="journal article" date="2019" name="Int. J. Syst. Evol. Microbiol.">
        <title>The Global Catalogue of Microorganisms (GCM) 10K type strain sequencing project: providing services to taxonomists for standard genome sequencing and annotation.</title>
        <authorList>
            <consortium name="The Broad Institute Genomics Platform"/>
            <consortium name="The Broad Institute Genome Sequencing Center for Infectious Disease"/>
            <person name="Wu L."/>
            <person name="Ma J."/>
        </authorList>
    </citation>
    <scope>NUCLEOTIDE SEQUENCE [LARGE SCALE GENOMIC DNA]</scope>
    <source>
        <strain evidence="1 2">JCM 14901</strain>
    </source>
</reference>
<proteinExistence type="predicted"/>
<evidence type="ECO:0008006" key="3">
    <source>
        <dbReference type="Google" id="ProtNLM"/>
    </source>
</evidence>
<name>A0ABN2QTT5_9MICO</name>
<dbReference type="Gene3D" id="3.10.450.50">
    <property type="match status" value="2"/>
</dbReference>
<comment type="caution">
    <text evidence="1">The sequence shown here is derived from an EMBL/GenBank/DDBJ whole genome shotgun (WGS) entry which is preliminary data.</text>
</comment>
<accession>A0ABN2QTT5</accession>
<keyword evidence="2" id="KW-1185">Reference proteome</keyword>
<organism evidence="1 2">
    <name type="scientific">Microbacterium deminutum</name>
    <dbReference type="NCBI Taxonomy" id="344164"/>
    <lineage>
        <taxon>Bacteria</taxon>
        <taxon>Bacillati</taxon>
        <taxon>Actinomycetota</taxon>
        <taxon>Actinomycetes</taxon>
        <taxon>Micrococcales</taxon>
        <taxon>Microbacteriaceae</taxon>
        <taxon>Microbacterium</taxon>
    </lineage>
</organism>
<dbReference type="EMBL" id="BAAAOG010000002">
    <property type="protein sequence ID" value="GAA1957906.1"/>
    <property type="molecule type" value="Genomic_DNA"/>
</dbReference>